<feature type="transmembrane region" description="Helical" evidence="1">
    <location>
        <begin position="7"/>
        <end position="27"/>
    </location>
</feature>
<evidence type="ECO:0000256" key="1">
    <source>
        <dbReference type="SAM" id="Phobius"/>
    </source>
</evidence>
<evidence type="ECO:0000313" key="3">
    <source>
        <dbReference type="Proteomes" id="UP000247978"/>
    </source>
</evidence>
<dbReference type="EMBL" id="QJJQ01000030">
    <property type="protein sequence ID" value="PXW80329.1"/>
    <property type="molecule type" value="Genomic_DNA"/>
</dbReference>
<accession>A0A2V3VUV6</accession>
<dbReference type="InterPro" id="IPR019649">
    <property type="entry name" value="DUF2512"/>
</dbReference>
<gene>
    <name evidence="2" type="ORF">DFR56_13010</name>
</gene>
<keyword evidence="3" id="KW-1185">Reference proteome</keyword>
<comment type="caution">
    <text evidence="2">The sequence shown here is derived from an EMBL/GenBank/DDBJ whole genome shotgun (WGS) entry which is preliminary data.</text>
</comment>
<feature type="transmembrane region" description="Helical" evidence="1">
    <location>
        <begin position="85"/>
        <end position="105"/>
    </location>
</feature>
<keyword evidence="1" id="KW-0472">Membrane</keyword>
<sequence length="156" mass="17703">MDYVKALIIKFIMCTAVIWIVLGAFYGVNFGQILMLSLIITGVSFVLGDLFILPKFENWGATIADFIIVFAIVWLYGANFINENIPLLTAAAITAAIIAIGEIFFHRYVDSRILHVDDRTDNRDNDNYIDIDHSELKTEFGEEIDPVPNDDDRNKR</sequence>
<keyword evidence="1" id="KW-1133">Transmembrane helix</keyword>
<proteinExistence type="predicted"/>
<feature type="transmembrane region" description="Helical" evidence="1">
    <location>
        <begin position="59"/>
        <end position="79"/>
    </location>
</feature>
<dbReference type="OrthoDB" id="2111682at2"/>
<organism evidence="2 3">
    <name type="scientific">Pseudogracilibacillus auburnensis</name>
    <dbReference type="NCBI Taxonomy" id="1494959"/>
    <lineage>
        <taxon>Bacteria</taxon>
        <taxon>Bacillati</taxon>
        <taxon>Bacillota</taxon>
        <taxon>Bacilli</taxon>
        <taxon>Bacillales</taxon>
        <taxon>Bacillaceae</taxon>
        <taxon>Pseudogracilibacillus</taxon>
    </lineage>
</organism>
<reference evidence="2 3" key="1">
    <citation type="submission" date="2018-05" db="EMBL/GenBank/DDBJ databases">
        <title>Genomic Encyclopedia of Type Strains, Phase IV (KMG-IV): sequencing the most valuable type-strain genomes for metagenomic binning, comparative biology and taxonomic classification.</title>
        <authorList>
            <person name="Goeker M."/>
        </authorList>
    </citation>
    <scope>NUCLEOTIDE SEQUENCE [LARGE SCALE GENOMIC DNA]</scope>
    <source>
        <strain evidence="2 3">DSM 28556</strain>
    </source>
</reference>
<name>A0A2V3VUV6_9BACI</name>
<evidence type="ECO:0000313" key="2">
    <source>
        <dbReference type="EMBL" id="PXW80329.1"/>
    </source>
</evidence>
<dbReference type="Pfam" id="PF10710">
    <property type="entry name" value="DUF2512"/>
    <property type="match status" value="1"/>
</dbReference>
<keyword evidence="1" id="KW-0812">Transmembrane</keyword>
<dbReference type="RefSeq" id="WP_110397662.1">
    <property type="nucleotide sequence ID" value="NZ_JADIJL010000062.1"/>
</dbReference>
<protein>
    <submittedName>
        <fullName evidence="2">Uncharacterized protein DUF2512</fullName>
    </submittedName>
</protein>
<dbReference type="Proteomes" id="UP000247978">
    <property type="component" value="Unassembled WGS sequence"/>
</dbReference>
<dbReference type="AlphaFoldDB" id="A0A2V3VUV6"/>
<feature type="transmembrane region" description="Helical" evidence="1">
    <location>
        <begin position="33"/>
        <end position="52"/>
    </location>
</feature>